<dbReference type="Proteomes" id="UP000215590">
    <property type="component" value="Unassembled WGS sequence"/>
</dbReference>
<dbReference type="EMBL" id="NNRJ01000027">
    <property type="protein sequence ID" value="OYR18248.1"/>
    <property type="molecule type" value="Genomic_DNA"/>
</dbReference>
<proteinExistence type="predicted"/>
<feature type="region of interest" description="Disordered" evidence="1">
    <location>
        <begin position="654"/>
        <end position="741"/>
    </location>
</feature>
<evidence type="ECO:0000313" key="3">
    <source>
        <dbReference type="EMBL" id="OYR18248.1"/>
    </source>
</evidence>
<reference evidence="3 4" key="1">
    <citation type="submission" date="2017-07" db="EMBL/GenBank/DDBJ databases">
        <title>Phylogenetic study on the rhizospheric bacterium Ochrobactrum sp. A44.</title>
        <authorList>
            <person name="Krzyzanowska D.M."/>
            <person name="Ossowicki A."/>
            <person name="Rajewska M."/>
            <person name="Maciag T."/>
            <person name="Kaczynski Z."/>
            <person name="Czerwicka M."/>
            <person name="Jafra S."/>
        </authorList>
    </citation>
    <scope>NUCLEOTIDE SEQUENCE [LARGE SCALE GENOMIC DNA]</scope>
    <source>
        <strain evidence="3 4">DSM 7216</strain>
    </source>
</reference>
<dbReference type="OrthoDB" id="279005at2"/>
<organism evidence="3 4">
    <name type="scientific">Brucella thiophenivorans</name>
    <dbReference type="NCBI Taxonomy" id="571255"/>
    <lineage>
        <taxon>Bacteria</taxon>
        <taxon>Pseudomonadati</taxon>
        <taxon>Pseudomonadota</taxon>
        <taxon>Alphaproteobacteria</taxon>
        <taxon>Hyphomicrobiales</taxon>
        <taxon>Brucellaceae</taxon>
        <taxon>Brucella/Ochrobactrum group</taxon>
        <taxon>Brucella</taxon>
    </lineage>
</organism>
<feature type="compositionally biased region" description="Basic and acidic residues" evidence="1">
    <location>
        <begin position="709"/>
        <end position="721"/>
    </location>
</feature>
<feature type="domain" description="MobA/VirD2-like nuclease" evidence="2">
    <location>
        <begin position="158"/>
        <end position="211"/>
    </location>
</feature>
<evidence type="ECO:0000259" key="2">
    <source>
        <dbReference type="Pfam" id="PF03432"/>
    </source>
</evidence>
<protein>
    <submittedName>
        <fullName evidence="3">Relaxase/Mobilization nuclease domain protein</fullName>
    </submittedName>
</protein>
<gene>
    <name evidence="3" type="ORF">CEV31_4260</name>
</gene>
<dbReference type="AlphaFoldDB" id="A0A256FU27"/>
<name>A0A256FU27_9HYPH</name>
<evidence type="ECO:0000256" key="1">
    <source>
        <dbReference type="SAM" id="MobiDB-lite"/>
    </source>
</evidence>
<feature type="compositionally biased region" description="Basic and acidic residues" evidence="1">
    <location>
        <begin position="673"/>
        <end position="689"/>
    </location>
</feature>
<keyword evidence="4" id="KW-1185">Reference proteome</keyword>
<sequence length="741" mass="84155">MIIRDLPRRNSRSSTTSRFKSSLEYMLEIKDKGRSQNVELNNSLKQAFGENVDYMLNDKADQHLKSGERVEATFYNEGALLSLQTAAKEMEAHARIGRCKDPVLHSVIAYASMNGEDPTPDQIRQDVENFLRERGLVNAPALRGKTTPEQRAAHAENELNQYVAVVHGDTKNKHVHILVNRVSRDGHIASLSHFSRKNDNLAARISRERNWDVVNSVYNQSQIKEQAIQRGASKDELAMLEAGQFSTFTAMRKNLEEKARLTTAELAARNADKASFVEDYSETVQNAFKDAKTMQDFKDKCFAAGVIVKFSEKTTKKGNVLPGVSYADIFDGAGKSGTQIGVPAKALIEKFGQPQKDWVEQAKPLVADVAARESLAQRREEDAKARRSVVPQVKPVAQVEPIKPIEPVAKIEPVISVVEKTENQKTFERLVDVDRIAVHVDRQTIAKEKATLQFKIVSAGSKIGLFQKSMQDRQARHLRLQRRADSNQRLVDEGNKILVAFEKERIKLQKQLDAIPDHQSDRREKTELRIFALDAKAEYEIFRKKFMLQKKQMRDKIYKDATHSLKSKKKLIAFRTSVDKFLFGARSAYRSKRQRENEARYSVNADRDARLKFLNNQNPATYLDWLKNQPNSARNMAAVEVEVSRLKWIKEQDTKRAAPAPRKAYTAPTPEQYKADLAKSKAQREEQARIKQAQIDAEHKARLAAQRQRAAEEQAAKKTIERPVAPLTVIKPQNPAPYRGR</sequence>
<dbReference type="InterPro" id="IPR005094">
    <property type="entry name" value="Endonuclease_MobA/VirD2"/>
</dbReference>
<evidence type="ECO:0000313" key="4">
    <source>
        <dbReference type="Proteomes" id="UP000215590"/>
    </source>
</evidence>
<dbReference type="Pfam" id="PF03432">
    <property type="entry name" value="Relaxase"/>
    <property type="match status" value="1"/>
</dbReference>
<comment type="caution">
    <text evidence="3">The sequence shown here is derived from an EMBL/GenBank/DDBJ whole genome shotgun (WGS) entry which is preliminary data.</text>
</comment>
<accession>A0A256FU27</accession>